<gene>
    <name evidence="2" type="ORF">A2642_01675</name>
</gene>
<feature type="transmembrane region" description="Helical" evidence="1">
    <location>
        <begin position="21"/>
        <end position="40"/>
    </location>
</feature>
<dbReference type="AlphaFoldDB" id="A0A1F6V655"/>
<dbReference type="EMBL" id="MFTJ01000031">
    <property type="protein sequence ID" value="OGI65072.1"/>
    <property type="molecule type" value="Genomic_DNA"/>
</dbReference>
<organism evidence="2 3">
    <name type="scientific">Candidatus Nomurabacteria bacterium RIFCSPHIGHO2_01_FULL_39_10</name>
    <dbReference type="NCBI Taxonomy" id="1801733"/>
    <lineage>
        <taxon>Bacteria</taxon>
        <taxon>Candidatus Nomuraibacteriota</taxon>
    </lineage>
</organism>
<comment type="caution">
    <text evidence="2">The sequence shown here is derived from an EMBL/GenBank/DDBJ whole genome shotgun (WGS) entry which is preliminary data.</text>
</comment>
<keyword evidence="1" id="KW-0472">Membrane</keyword>
<dbReference type="Proteomes" id="UP000178700">
    <property type="component" value="Unassembled WGS sequence"/>
</dbReference>
<sequence>MVKNEKKINTDNAWLKPVMLFYAKTTSWIIFPLILGLLLGRYLEQSLFSVFLIVGFGVSCFGIYREIKQYKKELEQDGSK</sequence>
<proteinExistence type="predicted"/>
<accession>A0A1F6V655</accession>
<evidence type="ECO:0000256" key="1">
    <source>
        <dbReference type="SAM" id="Phobius"/>
    </source>
</evidence>
<evidence type="ECO:0000313" key="2">
    <source>
        <dbReference type="EMBL" id="OGI65072.1"/>
    </source>
</evidence>
<feature type="transmembrane region" description="Helical" evidence="1">
    <location>
        <begin position="46"/>
        <end position="64"/>
    </location>
</feature>
<keyword evidence="1" id="KW-1133">Transmembrane helix</keyword>
<reference evidence="2 3" key="1">
    <citation type="journal article" date="2016" name="Nat. Commun.">
        <title>Thousands of microbial genomes shed light on interconnected biogeochemical processes in an aquifer system.</title>
        <authorList>
            <person name="Anantharaman K."/>
            <person name="Brown C.T."/>
            <person name="Hug L.A."/>
            <person name="Sharon I."/>
            <person name="Castelle C.J."/>
            <person name="Probst A.J."/>
            <person name="Thomas B.C."/>
            <person name="Singh A."/>
            <person name="Wilkins M.J."/>
            <person name="Karaoz U."/>
            <person name="Brodie E.L."/>
            <person name="Williams K.H."/>
            <person name="Hubbard S.S."/>
            <person name="Banfield J.F."/>
        </authorList>
    </citation>
    <scope>NUCLEOTIDE SEQUENCE [LARGE SCALE GENOMIC DNA]</scope>
</reference>
<protein>
    <recommendedName>
        <fullName evidence="4">AtpZ/AtpI family protein</fullName>
    </recommendedName>
</protein>
<name>A0A1F6V655_9BACT</name>
<evidence type="ECO:0008006" key="4">
    <source>
        <dbReference type="Google" id="ProtNLM"/>
    </source>
</evidence>
<evidence type="ECO:0000313" key="3">
    <source>
        <dbReference type="Proteomes" id="UP000178700"/>
    </source>
</evidence>
<keyword evidence="1" id="KW-0812">Transmembrane</keyword>